<dbReference type="InterPro" id="IPR003593">
    <property type="entry name" value="AAA+_ATPase"/>
</dbReference>
<evidence type="ECO:0000313" key="6">
    <source>
        <dbReference type="EMBL" id="TYA15129.1"/>
    </source>
</evidence>
<dbReference type="PROSITE" id="PS00211">
    <property type="entry name" value="ABC_TRANSPORTER_1"/>
    <property type="match status" value="1"/>
</dbReference>
<feature type="domain" description="ABC transporter" evidence="5">
    <location>
        <begin position="2"/>
        <end position="239"/>
    </location>
</feature>
<dbReference type="Proteomes" id="UP000325218">
    <property type="component" value="Unassembled WGS sequence"/>
</dbReference>
<evidence type="ECO:0000256" key="4">
    <source>
        <dbReference type="ARBA" id="ARBA00022967"/>
    </source>
</evidence>
<dbReference type="OrthoDB" id="9787851at2"/>
<evidence type="ECO:0000256" key="1">
    <source>
        <dbReference type="ARBA" id="ARBA00022448"/>
    </source>
</evidence>
<dbReference type="EMBL" id="VSDO01000001">
    <property type="protein sequence ID" value="TYA15129.1"/>
    <property type="molecule type" value="Genomic_DNA"/>
</dbReference>
<dbReference type="InterPro" id="IPR027417">
    <property type="entry name" value="P-loop_NTPase"/>
</dbReference>
<reference evidence="6 7" key="1">
    <citation type="submission" date="2019-08" db="EMBL/GenBank/DDBJ databases">
        <title>Genome sequencing of Paenibacillus faecis DSM 23593(T).</title>
        <authorList>
            <person name="Kook J.-K."/>
            <person name="Park S.-N."/>
            <person name="Lim Y.K."/>
        </authorList>
    </citation>
    <scope>NUCLEOTIDE SEQUENCE [LARGE SCALE GENOMIC DNA]</scope>
    <source>
        <strain evidence="6 7">DSM 23593</strain>
    </source>
</reference>
<gene>
    <name evidence="6" type="ORF">FRY98_05600</name>
</gene>
<dbReference type="InterPro" id="IPR017871">
    <property type="entry name" value="ABC_transporter-like_CS"/>
</dbReference>
<comment type="caution">
    <text evidence="6">The sequence shown here is derived from an EMBL/GenBank/DDBJ whole genome shotgun (WGS) entry which is preliminary data.</text>
</comment>
<protein>
    <submittedName>
        <fullName evidence="6">ABC transporter ATP-binding protein</fullName>
    </submittedName>
</protein>
<dbReference type="PANTHER" id="PTHR42794:SF1">
    <property type="entry name" value="HEMIN IMPORT ATP-BINDING PROTEIN HMUV"/>
    <property type="match status" value="1"/>
</dbReference>
<accession>A0A5D0CYL1</accession>
<keyword evidence="1" id="KW-0813">Transport</keyword>
<keyword evidence="4" id="KW-1278">Translocase</keyword>
<evidence type="ECO:0000259" key="5">
    <source>
        <dbReference type="PROSITE" id="PS50893"/>
    </source>
</evidence>
<dbReference type="CDD" id="cd03214">
    <property type="entry name" value="ABC_Iron-Siderophores_B12_Hemin"/>
    <property type="match status" value="1"/>
</dbReference>
<dbReference type="InterPro" id="IPR003439">
    <property type="entry name" value="ABC_transporter-like_ATP-bd"/>
</dbReference>
<dbReference type="Pfam" id="PF00005">
    <property type="entry name" value="ABC_tran"/>
    <property type="match status" value="1"/>
</dbReference>
<keyword evidence="2" id="KW-0547">Nucleotide-binding</keyword>
<proteinExistence type="predicted"/>
<dbReference type="PROSITE" id="PS50893">
    <property type="entry name" value="ABC_TRANSPORTER_2"/>
    <property type="match status" value="1"/>
</dbReference>
<organism evidence="6 7">
    <name type="scientific">Paenibacillus faecis</name>
    <dbReference type="NCBI Taxonomy" id="862114"/>
    <lineage>
        <taxon>Bacteria</taxon>
        <taxon>Bacillati</taxon>
        <taxon>Bacillota</taxon>
        <taxon>Bacilli</taxon>
        <taxon>Bacillales</taxon>
        <taxon>Paenibacillaceae</taxon>
        <taxon>Paenibacillus</taxon>
    </lineage>
</organism>
<name>A0A5D0CYL1_9BACL</name>
<dbReference type="RefSeq" id="WP_148450720.1">
    <property type="nucleotide sequence ID" value="NZ_VSDO01000001.1"/>
</dbReference>
<dbReference type="GO" id="GO:0016887">
    <property type="term" value="F:ATP hydrolysis activity"/>
    <property type="evidence" value="ECO:0007669"/>
    <property type="project" value="InterPro"/>
</dbReference>
<keyword evidence="7" id="KW-1185">Reference proteome</keyword>
<evidence type="ECO:0000256" key="3">
    <source>
        <dbReference type="ARBA" id="ARBA00022840"/>
    </source>
</evidence>
<dbReference type="GO" id="GO:0005524">
    <property type="term" value="F:ATP binding"/>
    <property type="evidence" value="ECO:0007669"/>
    <property type="project" value="UniProtKB-KW"/>
</dbReference>
<dbReference type="PANTHER" id="PTHR42794">
    <property type="entry name" value="HEMIN IMPORT ATP-BINDING PROTEIN HMUV"/>
    <property type="match status" value="1"/>
</dbReference>
<dbReference type="SUPFAM" id="SSF52540">
    <property type="entry name" value="P-loop containing nucleoside triphosphate hydrolases"/>
    <property type="match status" value="1"/>
</dbReference>
<evidence type="ECO:0000313" key="7">
    <source>
        <dbReference type="Proteomes" id="UP000325218"/>
    </source>
</evidence>
<keyword evidence="3 6" id="KW-0067">ATP-binding</keyword>
<dbReference type="FunFam" id="3.40.50.300:FF:000134">
    <property type="entry name" value="Iron-enterobactin ABC transporter ATP-binding protein"/>
    <property type="match status" value="1"/>
</dbReference>
<dbReference type="AlphaFoldDB" id="A0A5D0CYL1"/>
<dbReference type="Gene3D" id="3.40.50.300">
    <property type="entry name" value="P-loop containing nucleotide triphosphate hydrolases"/>
    <property type="match status" value="1"/>
</dbReference>
<sequence>MIQVKEVTKCYGKFKALQDIDWSIAPGEFWGVIGPNGSGKSTLLSLLSGVEAPDRGEISLAGRSLSSYGRKDLSRKLAVLQQDGLPPIAYTVREVIEMGRFAYQDWRGREKQGGAEELLQRIMKRMELEELAHRPLSNLSGGQRQRAALAKVMAQQPEIVLLDEPTTYLDIRYQMQFMDLIAGWQREEGLTVVSVMHDLNLASLYCDRLLVLNGGRIAGQGAPGDILVPETLESVFHVKSYRIPHPDSGAPQLLLRKAENIMPR</sequence>
<dbReference type="SMART" id="SM00382">
    <property type="entry name" value="AAA"/>
    <property type="match status" value="1"/>
</dbReference>
<evidence type="ECO:0000256" key="2">
    <source>
        <dbReference type="ARBA" id="ARBA00022741"/>
    </source>
</evidence>